<dbReference type="CDD" id="cd00293">
    <property type="entry name" value="USP-like"/>
    <property type="match status" value="1"/>
</dbReference>
<evidence type="ECO:0000259" key="2">
    <source>
        <dbReference type="Pfam" id="PF00582"/>
    </source>
</evidence>
<feature type="domain" description="UspA" evidence="2">
    <location>
        <begin position="1"/>
        <end position="135"/>
    </location>
</feature>
<dbReference type="Pfam" id="PF00582">
    <property type="entry name" value="Usp"/>
    <property type="match status" value="1"/>
</dbReference>
<dbReference type="STRING" id="1349785.GCA_000509405_00635"/>
<organism evidence="3 4">
    <name type="scientific">Tenacibaculum maritimum NCIMB 2154</name>
    <dbReference type="NCBI Taxonomy" id="1349785"/>
    <lineage>
        <taxon>Bacteria</taxon>
        <taxon>Pseudomonadati</taxon>
        <taxon>Bacteroidota</taxon>
        <taxon>Flavobacteriia</taxon>
        <taxon>Flavobacteriales</taxon>
        <taxon>Flavobacteriaceae</taxon>
        <taxon>Tenacibaculum</taxon>
    </lineage>
</organism>
<evidence type="ECO:0000313" key="4">
    <source>
        <dbReference type="Proteomes" id="UP000231564"/>
    </source>
</evidence>
<dbReference type="KEGG" id="tmar:MARIT_0066"/>
<evidence type="ECO:0000256" key="1">
    <source>
        <dbReference type="ARBA" id="ARBA00008791"/>
    </source>
</evidence>
<dbReference type="Proteomes" id="UP000231564">
    <property type="component" value="Chromosome MARIT"/>
</dbReference>
<dbReference type="OrthoDB" id="1421767at2"/>
<proteinExistence type="inferred from homology"/>
<reference evidence="3 4" key="1">
    <citation type="submission" date="2016-11" db="EMBL/GenBank/DDBJ databases">
        <authorList>
            <person name="Jaros S."/>
            <person name="Januszkiewicz K."/>
            <person name="Wedrychowicz H."/>
        </authorList>
    </citation>
    <scope>NUCLEOTIDE SEQUENCE [LARGE SCALE GENOMIC DNA]</scope>
    <source>
        <strain evidence="3">NCIMB 2154T</strain>
    </source>
</reference>
<dbReference type="PANTHER" id="PTHR46268:SF6">
    <property type="entry name" value="UNIVERSAL STRESS PROTEIN UP12"/>
    <property type="match status" value="1"/>
</dbReference>
<gene>
    <name evidence="3" type="ORF">MARIT_0066</name>
</gene>
<dbReference type="RefSeq" id="WP_024742012.1">
    <property type="nucleotide sequence ID" value="NZ_BAUG01000043.1"/>
</dbReference>
<dbReference type="GeneID" id="47721675"/>
<dbReference type="PANTHER" id="PTHR46268">
    <property type="entry name" value="STRESS RESPONSE PROTEIN NHAX"/>
    <property type="match status" value="1"/>
</dbReference>
<dbReference type="InterPro" id="IPR006015">
    <property type="entry name" value="Universal_stress_UspA"/>
</dbReference>
<sequence>MKNILVPIGASENAISTLQYAVDFAKVIDAKIFVFRAYNVLTKAGAFVNADTTMQRETNLYLRTVIAAVNQKEVAIKMITAKGNVLDSITAIDRELGVDLIIMGPKSNSIKEEVFLGNTSGSIVKQTEIPMLIVPEGYVFSPISSVLTAFKSGIMKKKEVLAPLHKILNSFTSVSNLLLVKTPNHTDKDVVLDPELEKIKSKLTIAENATTFQGVLAHFQSHNPDMLCVFRRKRGFFKKLWEKNTILKEEFHCNVPLLVLSGKQ</sequence>
<dbReference type="Gene3D" id="3.40.50.12370">
    <property type="match status" value="1"/>
</dbReference>
<protein>
    <submittedName>
        <fullName evidence="3">Universal stress protein UspA</fullName>
    </submittedName>
</protein>
<dbReference type="EMBL" id="LT634361">
    <property type="protein sequence ID" value="SFZ79987.1"/>
    <property type="molecule type" value="Genomic_DNA"/>
</dbReference>
<accession>A0A2H1E5S0</accession>
<dbReference type="SUPFAM" id="SSF52402">
    <property type="entry name" value="Adenine nucleotide alpha hydrolases-like"/>
    <property type="match status" value="1"/>
</dbReference>
<dbReference type="AlphaFoldDB" id="A0A2H1E5S0"/>
<evidence type="ECO:0000313" key="3">
    <source>
        <dbReference type="EMBL" id="SFZ79987.1"/>
    </source>
</evidence>
<keyword evidence="4" id="KW-1185">Reference proteome</keyword>
<dbReference type="InterPro" id="IPR006016">
    <property type="entry name" value="UspA"/>
</dbReference>
<name>A0A2H1E5S0_9FLAO</name>
<dbReference type="PRINTS" id="PR01438">
    <property type="entry name" value="UNVRSLSTRESS"/>
</dbReference>
<comment type="similarity">
    <text evidence="1">Belongs to the universal stress protein A family.</text>
</comment>